<name>A0A1M5YJN8_9BRAD</name>
<dbReference type="InterPro" id="IPR025110">
    <property type="entry name" value="AMP-bd_C"/>
</dbReference>
<dbReference type="AlphaFoldDB" id="A0A1M5YJN8"/>
<dbReference type="PROSITE" id="PS00455">
    <property type="entry name" value="AMP_BINDING"/>
    <property type="match status" value="1"/>
</dbReference>
<dbReference type="Pfam" id="PF13193">
    <property type="entry name" value="AMP-binding_C"/>
    <property type="match status" value="1"/>
</dbReference>
<dbReference type="EMBL" id="LT670817">
    <property type="protein sequence ID" value="SHI12172.1"/>
    <property type="molecule type" value="Genomic_DNA"/>
</dbReference>
<evidence type="ECO:0000313" key="4">
    <source>
        <dbReference type="Proteomes" id="UP000189796"/>
    </source>
</evidence>
<dbReference type="Gene3D" id="3.30.300.30">
    <property type="match status" value="1"/>
</dbReference>
<dbReference type="InterPro" id="IPR045851">
    <property type="entry name" value="AMP-bd_C_sf"/>
</dbReference>
<feature type="domain" description="AMP-binding enzyme C-terminal" evidence="2">
    <location>
        <begin position="430"/>
        <end position="506"/>
    </location>
</feature>
<sequence>MLRTPFIETLSDLFIRSAGWRGRDEMFVDEENRITGAEALDQALRMAQGFADRGATPGAVIAYLCRSSARHAVAWFAAPLSGRVACSLHVRETPERLGQALDWLEAKILVHDRDLEAEAIAAVTASGRAIRRISLDARGRAEADYSDIVAAAAPFNIAASSPTPADLAAIVLSSGTTGKPKGIMHSQKTLLEAAKGGQVVMGPITPDSVTLLYMQPSFAAWPIIVLPFVAAKAKVCFGKTFKPAAFLESCQRERITKAPLVPTMWRMVFEAGPENYDLSALTLVSISGEAPAPSDVRQLYDRICRNICCVYLSGEAFTASGVMANTSDLMERGKIGSSGRPVVGGDVKILLPGGGFDDEAPNGETGEIAVSGPSLAIGYWKDGELTREKFRDGWWRSGDLGRLDADNYLWVSGRIDNVINSGGIKVSGEEIEHALLLHPAVAQCAVVGQPDSRLGQRIEAYLVARGVPPDSEEISLFLRQQCHLAGFKFPKAFHWIDAMPTGPTGKLFRRALRSEC</sequence>
<dbReference type="SUPFAM" id="SSF56801">
    <property type="entry name" value="Acetyl-CoA synthetase-like"/>
    <property type="match status" value="1"/>
</dbReference>
<dbReference type="InterPro" id="IPR042099">
    <property type="entry name" value="ANL_N_sf"/>
</dbReference>
<dbReference type="InterPro" id="IPR050237">
    <property type="entry name" value="ATP-dep_AMP-bd_enzyme"/>
</dbReference>
<evidence type="ECO:0000259" key="2">
    <source>
        <dbReference type="Pfam" id="PF13193"/>
    </source>
</evidence>
<protein>
    <submittedName>
        <fullName evidence="3">Long-chain acyl-CoA synthetase</fullName>
    </submittedName>
</protein>
<dbReference type="InterPro" id="IPR000873">
    <property type="entry name" value="AMP-dep_synth/lig_dom"/>
</dbReference>
<evidence type="ECO:0000313" key="3">
    <source>
        <dbReference type="EMBL" id="SHI12172.1"/>
    </source>
</evidence>
<dbReference type="Proteomes" id="UP000189796">
    <property type="component" value="Chromosome I"/>
</dbReference>
<dbReference type="CDD" id="cd04433">
    <property type="entry name" value="AFD_class_I"/>
    <property type="match status" value="1"/>
</dbReference>
<dbReference type="RefSeq" id="WP_079606435.1">
    <property type="nucleotide sequence ID" value="NZ_LT670817.1"/>
</dbReference>
<proteinExistence type="predicted"/>
<organism evidence="3 4">
    <name type="scientific">Bradyrhizobium erythrophlei</name>
    <dbReference type="NCBI Taxonomy" id="1437360"/>
    <lineage>
        <taxon>Bacteria</taxon>
        <taxon>Pseudomonadati</taxon>
        <taxon>Pseudomonadota</taxon>
        <taxon>Alphaproteobacteria</taxon>
        <taxon>Hyphomicrobiales</taxon>
        <taxon>Nitrobacteraceae</taxon>
        <taxon>Bradyrhizobium</taxon>
    </lineage>
</organism>
<dbReference type="Gene3D" id="3.40.50.12780">
    <property type="entry name" value="N-terminal domain of ligase-like"/>
    <property type="match status" value="1"/>
</dbReference>
<dbReference type="GO" id="GO:0016878">
    <property type="term" value="F:acid-thiol ligase activity"/>
    <property type="evidence" value="ECO:0007669"/>
    <property type="project" value="UniProtKB-ARBA"/>
</dbReference>
<reference evidence="3 4" key="1">
    <citation type="submission" date="2016-11" db="EMBL/GenBank/DDBJ databases">
        <authorList>
            <person name="Jaros S."/>
            <person name="Januszkiewicz K."/>
            <person name="Wedrychowicz H."/>
        </authorList>
    </citation>
    <scope>NUCLEOTIDE SEQUENCE [LARGE SCALE GENOMIC DNA]</scope>
    <source>
        <strain evidence="3 4">GAS138</strain>
    </source>
</reference>
<feature type="domain" description="AMP-dependent synthetase/ligase" evidence="1">
    <location>
        <begin position="22"/>
        <end position="380"/>
    </location>
</feature>
<dbReference type="PANTHER" id="PTHR43767">
    <property type="entry name" value="LONG-CHAIN-FATTY-ACID--COA LIGASE"/>
    <property type="match status" value="1"/>
</dbReference>
<gene>
    <name evidence="3" type="ORF">SAMN05443248_8407</name>
</gene>
<accession>A0A1M5YJN8</accession>
<dbReference type="InterPro" id="IPR020845">
    <property type="entry name" value="AMP-binding_CS"/>
</dbReference>
<dbReference type="PANTHER" id="PTHR43767:SF1">
    <property type="entry name" value="NONRIBOSOMAL PEPTIDE SYNTHASE PES1 (EUROFUNG)-RELATED"/>
    <property type="match status" value="1"/>
</dbReference>
<evidence type="ECO:0000259" key="1">
    <source>
        <dbReference type="Pfam" id="PF00501"/>
    </source>
</evidence>
<dbReference type="OrthoDB" id="7433489at2"/>
<dbReference type="Pfam" id="PF00501">
    <property type="entry name" value="AMP-binding"/>
    <property type="match status" value="1"/>
</dbReference>